<evidence type="ECO:0000256" key="1">
    <source>
        <dbReference type="SAM" id="SignalP"/>
    </source>
</evidence>
<sequence>MIYIACAIALASVYLSEVLSRRPLPPMFRLLPPPVIPAVTRTTISQARNTRFVIRSFEEHSLADSRTPGDSQRSSGPGL</sequence>
<organism evidence="2">
    <name type="scientific">Anopheles darlingi</name>
    <name type="common">Mosquito</name>
    <dbReference type="NCBI Taxonomy" id="43151"/>
    <lineage>
        <taxon>Eukaryota</taxon>
        <taxon>Metazoa</taxon>
        <taxon>Ecdysozoa</taxon>
        <taxon>Arthropoda</taxon>
        <taxon>Hexapoda</taxon>
        <taxon>Insecta</taxon>
        <taxon>Pterygota</taxon>
        <taxon>Neoptera</taxon>
        <taxon>Endopterygota</taxon>
        <taxon>Diptera</taxon>
        <taxon>Nematocera</taxon>
        <taxon>Culicoidea</taxon>
        <taxon>Culicidae</taxon>
        <taxon>Anophelinae</taxon>
        <taxon>Anopheles</taxon>
    </lineage>
</organism>
<keyword evidence="1" id="KW-0732">Signal</keyword>
<dbReference type="EMBL" id="GGFL01009393">
    <property type="protein sequence ID" value="MBW73571.1"/>
    <property type="molecule type" value="Transcribed_RNA"/>
</dbReference>
<proteinExistence type="predicted"/>
<reference evidence="2" key="1">
    <citation type="submission" date="2018-01" db="EMBL/GenBank/DDBJ databases">
        <title>An insight into the sialome of Amazonian anophelines.</title>
        <authorList>
            <person name="Ribeiro J.M."/>
            <person name="Scarpassa V."/>
            <person name="Calvo E."/>
        </authorList>
    </citation>
    <scope>NUCLEOTIDE SEQUENCE</scope>
</reference>
<feature type="chain" id="PRO_5014604375" evidence="1">
    <location>
        <begin position="21"/>
        <end position="79"/>
    </location>
</feature>
<evidence type="ECO:0000313" key="2">
    <source>
        <dbReference type="EMBL" id="MBW73571.1"/>
    </source>
</evidence>
<dbReference type="AlphaFoldDB" id="A0A2M4D7U4"/>
<feature type="signal peptide" evidence="1">
    <location>
        <begin position="1"/>
        <end position="20"/>
    </location>
</feature>
<name>A0A2M4D7U4_ANODA</name>
<accession>A0A2M4D7U4</accession>
<protein>
    <submittedName>
        <fullName evidence="2">Putative secreted protein</fullName>
    </submittedName>
</protein>